<sequence>MMYYAILHPLRQSGFVETRGVYILATIWLFGILVSLPNFIMTHTFTFRYKSQVYLDCREEWGEGTGGEIYSTTLFLFTFALPLFALIFIYGSIGYTILTRKPVGESQQLANTRNIASIKAIKMMSMVVILFAICWTPIQMFNFVIWIFGNSLKTRTQFQMNVYVSSFFLCHWLAMAHSLVNPFIYCFMSDNFR</sequence>
<evidence type="ECO:0000256" key="8">
    <source>
        <dbReference type="ARBA" id="ARBA00023224"/>
    </source>
</evidence>
<dbReference type="Gene3D" id="1.20.1070.10">
    <property type="entry name" value="Rhodopsin 7-helix transmembrane proteins"/>
    <property type="match status" value="1"/>
</dbReference>
<evidence type="ECO:0000256" key="6">
    <source>
        <dbReference type="ARBA" id="ARBA00023136"/>
    </source>
</evidence>
<evidence type="ECO:0000259" key="10">
    <source>
        <dbReference type="PROSITE" id="PS50262"/>
    </source>
</evidence>
<dbReference type="EMBL" id="CAJPIZ010009534">
    <property type="protein sequence ID" value="CAG2111905.1"/>
    <property type="molecule type" value="Genomic_DNA"/>
</dbReference>
<keyword evidence="8" id="KW-0807">Transducer</keyword>
<dbReference type="AlphaFoldDB" id="A0A7R9Q418"/>
<feature type="transmembrane region" description="Helical" evidence="9">
    <location>
        <begin position="21"/>
        <end position="40"/>
    </location>
</feature>
<evidence type="ECO:0000313" key="12">
    <source>
        <dbReference type="Proteomes" id="UP000759131"/>
    </source>
</evidence>
<dbReference type="Pfam" id="PF00001">
    <property type="entry name" value="7tm_1"/>
    <property type="match status" value="1"/>
</dbReference>
<protein>
    <recommendedName>
        <fullName evidence="10">G-protein coupled receptors family 1 profile domain-containing protein</fullName>
    </recommendedName>
</protein>
<name>A0A7R9Q418_9ACAR</name>
<evidence type="ECO:0000256" key="5">
    <source>
        <dbReference type="ARBA" id="ARBA00023040"/>
    </source>
</evidence>
<keyword evidence="4 9" id="KW-1133">Transmembrane helix</keyword>
<evidence type="ECO:0000256" key="7">
    <source>
        <dbReference type="ARBA" id="ARBA00023170"/>
    </source>
</evidence>
<dbReference type="OrthoDB" id="6493519at2759"/>
<feature type="transmembrane region" description="Helical" evidence="9">
    <location>
        <begin position="74"/>
        <end position="98"/>
    </location>
</feature>
<keyword evidence="12" id="KW-1185">Reference proteome</keyword>
<dbReference type="Proteomes" id="UP000759131">
    <property type="component" value="Unassembled WGS sequence"/>
</dbReference>
<reference evidence="11" key="1">
    <citation type="submission" date="2020-11" db="EMBL/GenBank/DDBJ databases">
        <authorList>
            <person name="Tran Van P."/>
        </authorList>
    </citation>
    <scope>NUCLEOTIDE SEQUENCE</scope>
</reference>
<gene>
    <name evidence="11" type="ORF">OSB1V03_LOCUS11884</name>
</gene>
<dbReference type="EMBL" id="OC864109">
    <property type="protein sequence ID" value="CAD7631475.1"/>
    <property type="molecule type" value="Genomic_DNA"/>
</dbReference>
<evidence type="ECO:0000256" key="2">
    <source>
        <dbReference type="ARBA" id="ARBA00010663"/>
    </source>
</evidence>
<keyword evidence="3 9" id="KW-0812">Transmembrane</keyword>
<accession>A0A7R9Q418</accession>
<feature type="non-terminal residue" evidence="11">
    <location>
        <position position="1"/>
    </location>
</feature>
<evidence type="ECO:0000256" key="3">
    <source>
        <dbReference type="ARBA" id="ARBA00022692"/>
    </source>
</evidence>
<dbReference type="PANTHER" id="PTHR45695:SF15">
    <property type="entry name" value="OPSIN RH2"/>
    <property type="match status" value="1"/>
</dbReference>
<dbReference type="InterPro" id="IPR017452">
    <property type="entry name" value="GPCR_Rhodpsn_7TM"/>
</dbReference>
<dbReference type="PRINTS" id="PR00237">
    <property type="entry name" value="GPCRRHODOPSN"/>
</dbReference>
<keyword evidence="6 9" id="KW-0472">Membrane</keyword>
<proteinExistence type="inferred from homology"/>
<evidence type="ECO:0000256" key="4">
    <source>
        <dbReference type="ARBA" id="ARBA00022989"/>
    </source>
</evidence>
<keyword evidence="7" id="KW-0675">Receptor</keyword>
<feature type="transmembrane region" description="Helical" evidence="9">
    <location>
        <begin position="160"/>
        <end position="187"/>
    </location>
</feature>
<comment type="subcellular location">
    <subcellularLocation>
        <location evidence="1">Membrane</location>
        <topology evidence="1">Multi-pass membrane protein</topology>
    </subcellularLocation>
</comment>
<feature type="domain" description="G-protein coupled receptors family 1 profile" evidence="10">
    <location>
        <begin position="1"/>
        <end position="185"/>
    </location>
</feature>
<dbReference type="GO" id="GO:0005886">
    <property type="term" value="C:plasma membrane"/>
    <property type="evidence" value="ECO:0007669"/>
    <property type="project" value="TreeGrafter"/>
</dbReference>
<keyword evidence="5" id="KW-0297">G-protein coupled receptor</keyword>
<comment type="similarity">
    <text evidence="2">Belongs to the G-protein coupled receptor 1 family.</text>
</comment>
<dbReference type="InterPro" id="IPR000276">
    <property type="entry name" value="GPCR_Rhodpsn"/>
</dbReference>
<evidence type="ECO:0000256" key="1">
    <source>
        <dbReference type="ARBA" id="ARBA00004141"/>
    </source>
</evidence>
<feature type="transmembrane region" description="Helical" evidence="9">
    <location>
        <begin position="127"/>
        <end position="148"/>
    </location>
</feature>
<organism evidence="11">
    <name type="scientific">Medioppia subpectinata</name>
    <dbReference type="NCBI Taxonomy" id="1979941"/>
    <lineage>
        <taxon>Eukaryota</taxon>
        <taxon>Metazoa</taxon>
        <taxon>Ecdysozoa</taxon>
        <taxon>Arthropoda</taxon>
        <taxon>Chelicerata</taxon>
        <taxon>Arachnida</taxon>
        <taxon>Acari</taxon>
        <taxon>Acariformes</taxon>
        <taxon>Sarcoptiformes</taxon>
        <taxon>Oribatida</taxon>
        <taxon>Brachypylina</taxon>
        <taxon>Oppioidea</taxon>
        <taxon>Oppiidae</taxon>
        <taxon>Medioppia</taxon>
    </lineage>
</organism>
<dbReference type="GO" id="GO:0004930">
    <property type="term" value="F:G protein-coupled receptor activity"/>
    <property type="evidence" value="ECO:0007669"/>
    <property type="project" value="UniProtKB-KW"/>
</dbReference>
<dbReference type="PANTHER" id="PTHR45695">
    <property type="entry name" value="LEUCOKININ RECEPTOR-RELATED"/>
    <property type="match status" value="1"/>
</dbReference>
<dbReference type="PROSITE" id="PS50262">
    <property type="entry name" value="G_PROTEIN_RECEP_F1_2"/>
    <property type="match status" value="1"/>
</dbReference>
<evidence type="ECO:0000256" key="9">
    <source>
        <dbReference type="SAM" id="Phobius"/>
    </source>
</evidence>
<evidence type="ECO:0000313" key="11">
    <source>
        <dbReference type="EMBL" id="CAD7631475.1"/>
    </source>
</evidence>
<dbReference type="SUPFAM" id="SSF81321">
    <property type="entry name" value="Family A G protein-coupled receptor-like"/>
    <property type="match status" value="1"/>
</dbReference>